<comment type="caution">
    <text evidence="1">The sequence shown here is derived from an EMBL/GenBank/DDBJ whole genome shotgun (WGS) entry which is preliminary data.</text>
</comment>
<gene>
    <name evidence="1" type="ORF">BCL79_0618</name>
</gene>
<protein>
    <submittedName>
        <fullName evidence="1">Uncharacterized protein</fullName>
    </submittedName>
</protein>
<proteinExistence type="predicted"/>
<name>A0A498CQQ6_9GAMM</name>
<accession>A0A498CQQ6</accession>
<organism evidence="1 2">
    <name type="scientific">Stenotrophomonas rhizophila</name>
    <dbReference type="NCBI Taxonomy" id="216778"/>
    <lineage>
        <taxon>Bacteria</taxon>
        <taxon>Pseudomonadati</taxon>
        <taxon>Pseudomonadota</taxon>
        <taxon>Gammaproteobacteria</taxon>
        <taxon>Lysobacterales</taxon>
        <taxon>Lysobacteraceae</taxon>
        <taxon>Stenotrophomonas</taxon>
    </lineage>
</organism>
<dbReference type="AlphaFoldDB" id="A0A498CQQ6"/>
<sequence>MAAPFWQAGNFYLPGDLVQPVTAPAPNNPQVTNGGFAGATGWTFSGSAAYTASGGYGGGGCVQLPGNQPDGVALNNAQLVVPVGATLTATAMIQQGASVAGATAGWAEVRWYSATNVELSIDKGNVVDSGSGGAWHQSKVDAVCPAGAAYARAAIHLTSVADHNHAIFGDNLSVSGASAGLPNGLVYRAVQPESGTSGANEPAWPGILGLQVVDNDVIWEAVTTSRITWTASPRYVSGATEPTWPNGIGGMVRDGTINWEAVSRRVEDERCPNSKVVAIVASKVFAVDKDIVKFCATANPLDWSTADDAGYLPTGLQQANSNDMAVLQQYRANLVAFNASSFQNWQVDPDPAAMAILDQMDGIGSVWPKAAIPVANDMFYLSQLGVRTVGIANAAENLSAGDVGAPIDTLIRAAMAVGEQNGGKVVGTYYPGAGQYWLSISEVPAPAETGVIPGVIGVSVTNTLTLSGTYKSAYIYPLKSGGIGAAYSPDTLAPSGAFGYRHYNYLLAPNDESQVVIWNGSTFGDARLYLRAMNESRVGISADGQFGYCKTILGGLYTGYYQPQGKAASWWFNEDGYAPEYGGLVWMTESEVYIGVRMTSQANNVIYRFPLSPTGAAIPQSAVVQGVGTTVNPRFWMTRARDGRIFVVTQDGRFQEYSADLVLVHERAFGLTLSAFRGFGIDGDTICAIYAAIPGGAAAGAQFANIVSWTLAGPRVLHASMDGAEATRVLFDDESCYIQCRNWVGRIEYRPERKVYSHSSTVFVYTMVGSGKKGAWSRYLFPFSVDAFTQLGNDLYVRHGDEISVVTDFAVSDDVGGQAIPFGGAVQWPWLDFGTPGVTKMMEGFDIVSQGAPSVSIGYDQRNLAAFTEPYAIDPDTLPGGVIPLPMAAPTFSLRIDFAPGQRWSLQQSQLSFYDFGNGP</sequence>
<evidence type="ECO:0000313" key="2">
    <source>
        <dbReference type="Proteomes" id="UP000274786"/>
    </source>
</evidence>
<evidence type="ECO:0000313" key="1">
    <source>
        <dbReference type="EMBL" id="RLK56235.1"/>
    </source>
</evidence>
<dbReference type="EMBL" id="RCDC01000004">
    <property type="protein sequence ID" value="RLK56235.1"/>
    <property type="molecule type" value="Genomic_DNA"/>
</dbReference>
<dbReference type="RefSeq" id="WP_183073650.1">
    <property type="nucleotide sequence ID" value="NZ_RCDC01000004.1"/>
</dbReference>
<dbReference type="Proteomes" id="UP000274786">
    <property type="component" value="Unassembled WGS sequence"/>
</dbReference>
<reference evidence="1 2" key="1">
    <citation type="submission" date="2018-10" db="EMBL/GenBank/DDBJ databases">
        <title>Comparative analysis of microorganisms from saline springs in Andes Mountain Range, Colombia.</title>
        <authorList>
            <person name="Rubin E."/>
        </authorList>
    </citation>
    <scope>NUCLEOTIDE SEQUENCE [LARGE SCALE GENOMIC DNA]</scope>
    <source>
        <strain evidence="1 2">USBA GBX 843</strain>
    </source>
</reference>